<dbReference type="AlphaFoldDB" id="A0A814D9R3"/>
<evidence type="ECO:0000256" key="2">
    <source>
        <dbReference type="ARBA" id="ARBA00022692"/>
    </source>
</evidence>
<comment type="caution">
    <text evidence="7">The sequence shown here is derived from an EMBL/GenBank/DDBJ whole genome shotgun (WGS) entry which is preliminary data.</text>
</comment>
<evidence type="ECO:0000313" key="7">
    <source>
        <dbReference type="EMBL" id="CAF0952753.1"/>
    </source>
</evidence>
<comment type="subcellular location">
    <subcellularLocation>
        <location evidence="1">Membrane</location>
        <topology evidence="1">Single-pass membrane protein</topology>
    </subcellularLocation>
</comment>
<proteinExistence type="predicted"/>
<dbReference type="GO" id="GO:0009100">
    <property type="term" value="P:glycoprotein metabolic process"/>
    <property type="evidence" value="ECO:0007669"/>
    <property type="project" value="UniProtKB-ARBA"/>
</dbReference>
<evidence type="ECO:0000313" key="8">
    <source>
        <dbReference type="Proteomes" id="UP000663860"/>
    </source>
</evidence>
<evidence type="ECO:0000256" key="1">
    <source>
        <dbReference type="ARBA" id="ARBA00004167"/>
    </source>
</evidence>
<dbReference type="PANTHER" id="PTHR15407:SF28">
    <property type="entry name" value="RIBITOL-5-PHOSPHATE TRANSFERASE FKTN"/>
    <property type="match status" value="1"/>
</dbReference>
<dbReference type="InterPro" id="IPR007074">
    <property type="entry name" value="LicD/FKTN/FKRP_NTP_transf"/>
</dbReference>
<keyword evidence="3 5" id="KW-1133">Transmembrane helix</keyword>
<dbReference type="Pfam" id="PF04991">
    <property type="entry name" value="LicD"/>
    <property type="match status" value="1"/>
</dbReference>
<sequence length="486" mass="57975">MGLIRFLYRNKSVILLSFLIYILFWLATQIVKQSTDFHQAQEVNQCKHRSKSTFYFIINYLFQSKFNLILIDPHVLRHLFIHHLSFDQLEKQLITFAIHDESVERLIESLQDVKFSIKTSTDHIFIEYENKTVHLAILHKYNSYYLVHKNTLLLSNDIHLSYGDKVRAVEHMESELHEYLFYYPRNVSHFLWLYKTSEFLYCNRELADKMENEFHLYQNRSRFNLTFMPTIYVASVLDKLEKHYWLAGGALLGWYRHCGLIPFTDDADFGLYAEEYDESIRNYFLGNPVIPLWSALGLANDSLEFRLFTGHWTLDLFWAYRDGDHRWFGFQIYRTKYRRTLPLLEELCSCDLFGHRFTIPCSPTDYLDGEYGRDKWKTPLEKNYTWTNMKYHSMWNDISWMYVVRLYTPNGKLRTDKFAIEWVSNHFNYSFTSIPSFLNALPDKPVTLPPLNTNLINSISARQNSSRKIPQLTIQRGLQQQNGTRS</sequence>
<keyword evidence="4 5" id="KW-0472">Membrane</keyword>
<evidence type="ECO:0000256" key="5">
    <source>
        <dbReference type="SAM" id="Phobius"/>
    </source>
</evidence>
<organism evidence="7 8">
    <name type="scientific">Adineta steineri</name>
    <dbReference type="NCBI Taxonomy" id="433720"/>
    <lineage>
        <taxon>Eukaryota</taxon>
        <taxon>Metazoa</taxon>
        <taxon>Spiralia</taxon>
        <taxon>Gnathifera</taxon>
        <taxon>Rotifera</taxon>
        <taxon>Eurotatoria</taxon>
        <taxon>Bdelloidea</taxon>
        <taxon>Adinetida</taxon>
        <taxon>Adinetidae</taxon>
        <taxon>Adineta</taxon>
    </lineage>
</organism>
<feature type="transmembrane region" description="Helical" evidence="5">
    <location>
        <begin position="12"/>
        <end position="31"/>
    </location>
</feature>
<gene>
    <name evidence="7" type="ORF">IZO911_LOCUS15099</name>
</gene>
<dbReference type="Proteomes" id="UP000663860">
    <property type="component" value="Unassembled WGS sequence"/>
</dbReference>
<dbReference type="EMBL" id="CAJNOE010000128">
    <property type="protein sequence ID" value="CAF0952753.1"/>
    <property type="molecule type" value="Genomic_DNA"/>
</dbReference>
<evidence type="ECO:0000259" key="6">
    <source>
        <dbReference type="Pfam" id="PF04991"/>
    </source>
</evidence>
<dbReference type="GO" id="GO:0016020">
    <property type="term" value="C:membrane"/>
    <property type="evidence" value="ECO:0007669"/>
    <property type="project" value="UniProtKB-SubCell"/>
</dbReference>
<name>A0A814D9R3_9BILA</name>
<feature type="domain" description="LicD/FKTN/FKRP nucleotidyltransferase" evidence="6">
    <location>
        <begin position="243"/>
        <end position="278"/>
    </location>
</feature>
<evidence type="ECO:0000256" key="3">
    <source>
        <dbReference type="ARBA" id="ARBA00022989"/>
    </source>
</evidence>
<dbReference type="InterPro" id="IPR009644">
    <property type="entry name" value="FKTN/MNN4/W02B3.4-1"/>
</dbReference>
<dbReference type="PANTHER" id="PTHR15407">
    <property type="entry name" value="FUKUTIN-RELATED"/>
    <property type="match status" value="1"/>
</dbReference>
<reference evidence="7" key="1">
    <citation type="submission" date="2021-02" db="EMBL/GenBank/DDBJ databases">
        <authorList>
            <person name="Nowell W R."/>
        </authorList>
    </citation>
    <scope>NUCLEOTIDE SEQUENCE</scope>
</reference>
<keyword evidence="2 5" id="KW-0812">Transmembrane</keyword>
<accession>A0A814D9R3</accession>
<evidence type="ECO:0000256" key="4">
    <source>
        <dbReference type="ARBA" id="ARBA00023136"/>
    </source>
</evidence>
<protein>
    <recommendedName>
        <fullName evidence="6">LicD/FKTN/FKRP nucleotidyltransferase domain-containing protein</fullName>
    </recommendedName>
</protein>